<dbReference type="InterPro" id="IPR037185">
    <property type="entry name" value="EmrE-like"/>
</dbReference>
<evidence type="ECO:0000313" key="8">
    <source>
        <dbReference type="EMBL" id="CUH73694.1"/>
    </source>
</evidence>
<evidence type="ECO:0000313" key="7">
    <source>
        <dbReference type="EMBL" id="CUH69103.1"/>
    </source>
</evidence>
<feature type="transmembrane region" description="Helical" evidence="5">
    <location>
        <begin position="160"/>
        <end position="178"/>
    </location>
</feature>
<dbReference type="SUPFAM" id="SSF103481">
    <property type="entry name" value="Multidrug resistance efflux transporter EmrE"/>
    <property type="match status" value="2"/>
</dbReference>
<dbReference type="AlphaFoldDB" id="A0A0P1FXR4"/>
<organism evidence="8 10">
    <name type="scientific">Thalassovita autumnalis</name>
    <dbReference type="NCBI Taxonomy" id="2072972"/>
    <lineage>
        <taxon>Bacteria</taxon>
        <taxon>Pseudomonadati</taxon>
        <taxon>Pseudomonadota</taxon>
        <taxon>Alphaproteobacteria</taxon>
        <taxon>Rhodobacterales</taxon>
        <taxon>Roseobacteraceae</taxon>
        <taxon>Thalassovita</taxon>
    </lineage>
</organism>
<dbReference type="Pfam" id="PF00892">
    <property type="entry name" value="EamA"/>
    <property type="match status" value="2"/>
</dbReference>
<dbReference type="EMBL" id="CYSC01000041">
    <property type="protein sequence ID" value="CUH73694.1"/>
    <property type="molecule type" value="Genomic_DNA"/>
</dbReference>
<feature type="transmembrane region" description="Helical" evidence="5">
    <location>
        <begin position="50"/>
        <end position="67"/>
    </location>
</feature>
<evidence type="ECO:0000313" key="9">
    <source>
        <dbReference type="Proteomes" id="UP000051086"/>
    </source>
</evidence>
<evidence type="ECO:0000313" key="10">
    <source>
        <dbReference type="Proteomes" id="UP000051887"/>
    </source>
</evidence>
<evidence type="ECO:0000256" key="4">
    <source>
        <dbReference type="ARBA" id="ARBA00023136"/>
    </source>
</evidence>
<proteinExistence type="predicted"/>
<feature type="transmembrane region" description="Helical" evidence="5">
    <location>
        <begin position="278"/>
        <end position="299"/>
    </location>
</feature>
<feature type="transmembrane region" description="Helical" evidence="5">
    <location>
        <begin position="222"/>
        <end position="244"/>
    </location>
</feature>
<dbReference type="RefSeq" id="WP_242601793.1">
    <property type="nucleotide sequence ID" value="NZ_CYSB01000038.1"/>
</dbReference>
<dbReference type="GO" id="GO:0016020">
    <property type="term" value="C:membrane"/>
    <property type="evidence" value="ECO:0007669"/>
    <property type="project" value="UniProtKB-SubCell"/>
</dbReference>
<reference evidence="7 9" key="2">
    <citation type="submission" date="2015-09" db="EMBL/GenBank/DDBJ databases">
        <authorList>
            <person name="Rodrigo-Torres L."/>
            <person name="Arahal D.R."/>
        </authorList>
    </citation>
    <scope>NUCLEOTIDE SEQUENCE [LARGE SCALE GENOMIC DNA]</scope>
    <source>
        <strain evidence="7 9">CECT 5118</strain>
    </source>
</reference>
<dbReference type="InterPro" id="IPR050638">
    <property type="entry name" value="AA-Vitamin_Transporters"/>
</dbReference>
<accession>A0A0P1FXR4</accession>
<evidence type="ECO:0000256" key="3">
    <source>
        <dbReference type="ARBA" id="ARBA00022989"/>
    </source>
</evidence>
<sequence length="313" mass="32150">MKTTSQPNSMIAQSFLLLLCLAAVWGGSFLFAELALREVPPLTITLHRVVWAVPALLLALRLGGLALPRSARFWGGALGMGLLNNAIPFSLIFWGQQQIEAGLASILNGTTAMFGAVVAGLLLPDEPLTRNKLTGAVLGLSGVAVIMGPEALGGFDPANLAQLAVLGAALSYALASVWGKRLLGGHPPLVNASGMLIGAAVLMLPVVLLVEGPPRFDLSAGTFGALAGLALLSTSLAYGLYFAILRRAGAANLMLVTLLIPPFAIALGALVLGERIGAAEGVGFAVIALGFVVTDGRLLSRCRRVSQTRGAGS</sequence>
<dbReference type="Proteomes" id="UP000051887">
    <property type="component" value="Unassembled WGS sequence"/>
</dbReference>
<feature type="domain" description="EamA" evidence="6">
    <location>
        <begin position="161"/>
        <end position="293"/>
    </location>
</feature>
<evidence type="ECO:0000259" key="6">
    <source>
        <dbReference type="Pfam" id="PF00892"/>
    </source>
</evidence>
<feature type="transmembrane region" description="Helical" evidence="5">
    <location>
        <begin position="251"/>
        <end position="272"/>
    </location>
</feature>
<dbReference type="InterPro" id="IPR000620">
    <property type="entry name" value="EamA_dom"/>
</dbReference>
<dbReference type="PANTHER" id="PTHR32322:SF9">
    <property type="entry name" value="AMINO-ACID METABOLITE EFFLUX PUMP-RELATED"/>
    <property type="match status" value="1"/>
</dbReference>
<gene>
    <name evidence="8" type="primary">yijE_2</name>
    <name evidence="7" type="ORF">TL5118_03062</name>
    <name evidence="8" type="ORF">TL5120_03506</name>
</gene>
<keyword evidence="4 5" id="KW-0472">Membrane</keyword>
<reference evidence="8 10" key="1">
    <citation type="submission" date="2015-09" db="EMBL/GenBank/DDBJ databases">
        <authorList>
            <consortium name="Swine Surveillance"/>
        </authorList>
    </citation>
    <scope>NUCLEOTIDE SEQUENCE [LARGE SCALE GENOMIC DNA]</scope>
    <source>
        <strain evidence="8 10">5120</strain>
    </source>
</reference>
<feature type="transmembrane region" description="Helical" evidence="5">
    <location>
        <begin position="74"/>
        <end position="95"/>
    </location>
</feature>
<protein>
    <submittedName>
        <fullName evidence="7 8">Inner membrane transporter yiJE</fullName>
    </submittedName>
</protein>
<keyword evidence="2 5" id="KW-0812">Transmembrane</keyword>
<keyword evidence="3 5" id="KW-1133">Transmembrane helix</keyword>
<dbReference type="PANTHER" id="PTHR32322">
    <property type="entry name" value="INNER MEMBRANE TRANSPORTER"/>
    <property type="match status" value="1"/>
</dbReference>
<evidence type="ECO:0000256" key="1">
    <source>
        <dbReference type="ARBA" id="ARBA00004141"/>
    </source>
</evidence>
<comment type="subcellular location">
    <subcellularLocation>
        <location evidence="1">Membrane</location>
        <topology evidence="1">Multi-pass membrane protein</topology>
    </subcellularLocation>
</comment>
<dbReference type="EMBL" id="CYSB01000038">
    <property type="protein sequence ID" value="CUH69103.1"/>
    <property type="molecule type" value="Genomic_DNA"/>
</dbReference>
<feature type="domain" description="EamA" evidence="6">
    <location>
        <begin position="16"/>
        <end position="147"/>
    </location>
</feature>
<dbReference type="Proteomes" id="UP000051086">
    <property type="component" value="Unassembled WGS sequence"/>
</dbReference>
<feature type="transmembrane region" description="Helical" evidence="5">
    <location>
        <begin position="190"/>
        <end position="210"/>
    </location>
</feature>
<evidence type="ECO:0000256" key="2">
    <source>
        <dbReference type="ARBA" id="ARBA00022692"/>
    </source>
</evidence>
<keyword evidence="9" id="KW-1185">Reference proteome</keyword>
<evidence type="ECO:0000256" key="5">
    <source>
        <dbReference type="SAM" id="Phobius"/>
    </source>
</evidence>
<feature type="transmembrane region" description="Helical" evidence="5">
    <location>
        <begin position="101"/>
        <end position="123"/>
    </location>
</feature>
<name>A0A0P1FXR4_9RHOB</name>